<dbReference type="EMBL" id="CP080997">
    <property type="protein sequence ID" value="QZA08734.1"/>
    <property type="molecule type" value="Genomic_DNA"/>
</dbReference>
<dbReference type="Proteomes" id="UP000825008">
    <property type="component" value="Chromosome"/>
</dbReference>
<dbReference type="RefSeq" id="WP_220695834.1">
    <property type="nucleotide sequence ID" value="NZ_CP080997.1"/>
</dbReference>
<sequence>MTTINGLPYYELDFNADGSLNSEAGHGDGGLPAAVAAGGIADLFIFSHGWNNGVDSARDLYHAMFSLLADQLGTHTATSAAVGVVWPSLLFPDDDPATAPPVPSTGSQLAAALAPAFPDQQGHLDTLGLLLDSQPQDPDKLIEFHTLASGLVTTAPQGSEDTGEAGLLCTDATADTATVLGHAAAMAPAGTGNAQGLGNPFAGLWSGAREVLRTLSYYEMKNRAGVVGKEGLGPLLGRLRGPAGSPRIHLIGHSFGARLVSYALAGLPASATQAASPVKSLTLIQGAFSHFTFATSLPFDSGRSGELAGCEARVDGPLLATFSRADRAVGWWYPAASMLVRQDAQAAEDLVYRWGAMGHDGYQNDPAAYAVALADPGSPYDFAPHRFYALDANAVIAANESAFSGAHSDIKHPQVAWAIAAAAKLAP</sequence>
<keyword evidence="1" id="KW-0723">Serine/threonine-protein kinase</keyword>
<proteinExistence type="predicted"/>
<accession>A0A9X7ZG45</accession>
<dbReference type="InterPro" id="IPR029058">
    <property type="entry name" value="AB_hydrolase_fold"/>
</dbReference>
<protein>
    <submittedName>
        <fullName evidence="1">Serine/threonine protein kinase</fullName>
    </submittedName>
</protein>
<keyword evidence="1" id="KW-0418">Kinase</keyword>
<evidence type="ECO:0000313" key="1">
    <source>
        <dbReference type="EMBL" id="QZA08734.1"/>
    </source>
</evidence>
<keyword evidence="1" id="KW-0808">Transferase</keyword>
<reference evidence="1" key="1">
    <citation type="submission" date="2021-08" db="EMBL/GenBank/DDBJ databases">
        <title>Whole genome sequencing of non-tuberculosis mycobacteria type-strains.</title>
        <authorList>
            <person name="Igarashi Y."/>
            <person name="Osugi A."/>
            <person name="Mitarai S."/>
        </authorList>
    </citation>
    <scope>NUCLEOTIDE SEQUENCE</scope>
    <source>
        <strain evidence="1">JCM 30995</strain>
    </source>
</reference>
<evidence type="ECO:0000313" key="2">
    <source>
        <dbReference type="Proteomes" id="UP000825008"/>
    </source>
</evidence>
<dbReference type="Gene3D" id="3.40.50.1820">
    <property type="entry name" value="alpha/beta hydrolase"/>
    <property type="match status" value="1"/>
</dbReference>
<organism evidence="1 2">
    <name type="scientific">Mycolicibacter heraklionensis</name>
    <dbReference type="NCBI Taxonomy" id="512402"/>
    <lineage>
        <taxon>Bacteria</taxon>
        <taxon>Bacillati</taxon>
        <taxon>Actinomycetota</taxon>
        <taxon>Actinomycetes</taxon>
        <taxon>Mycobacteriales</taxon>
        <taxon>Mycobacteriaceae</taxon>
        <taxon>Mycolicibacter</taxon>
    </lineage>
</organism>
<gene>
    <name evidence="1" type="ORF">K3U94_05465</name>
</gene>
<dbReference type="GO" id="GO:0004674">
    <property type="term" value="F:protein serine/threonine kinase activity"/>
    <property type="evidence" value="ECO:0007669"/>
    <property type="project" value="UniProtKB-KW"/>
</dbReference>
<dbReference type="KEGG" id="mher:K3U94_05465"/>
<dbReference type="AlphaFoldDB" id="A0A9X7ZG45"/>
<name>A0A9X7ZG45_9MYCO</name>
<dbReference type="SUPFAM" id="SSF53474">
    <property type="entry name" value="alpha/beta-Hydrolases"/>
    <property type="match status" value="1"/>
</dbReference>